<reference evidence="2" key="2">
    <citation type="journal article" date="2015" name="Data Brief">
        <title>Shoot transcriptome of the giant reed, Arundo donax.</title>
        <authorList>
            <person name="Barrero R.A."/>
            <person name="Guerrero F.D."/>
            <person name="Moolhuijzen P."/>
            <person name="Goolsby J.A."/>
            <person name="Tidwell J."/>
            <person name="Bellgard S.E."/>
            <person name="Bellgard M.I."/>
        </authorList>
    </citation>
    <scope>NUCLEOTIDE SEQUENCE</scope>
    <source>
        <tissue evidence="2">Shoot tissue taken approximately 20 cm above the soil surface</tissue>
    </source>
</reference>
<organism evidence="2">
    <name type="scientific">Arundo donax</name>
    <name type="common">Giant reed</name>
    <name type="synonym">Donax arundinaceus</name>
    <dbReference type="NCBI Taxonomy" id="35708"/>
    <lineage>
        <taxon>Eukaryota</taxon>
        <taxon>Viridiplantae</taxon>
        <taxon>Streptophyta</taxon>
        <taxon>Embryophyta</taxon>
        <taxon>Tracheophyta</taxon>
        <taxon>Spermatophyta</taxon>
        <taxon>Magnoliopsida</taxon>
        <taxon>Liliopsida</taxon>
        <taxon>Poales</taxon>
        <taxon>Poaceae</taxon>
        <taxon>PACMAD clade</taxon>
        <taxon>Arundinoideae</taxon>
        <taxon>Arundineae</taxon>
        <taxon>Arundo</taxon>
    </lineage>
</organism>
<dbReference type="EMBL" id="GBRH01182278">
    <property type="protein sequence ID" value="JAE15618.1"/>
    <property type="molecule type" value="Transcribed_RNA"/>
</dbReference>
<name>A0A0A9G4S6_ARUDO</name>
<reference evidence="2" key="1">
    <citation type="submission" date="2014-09" db="EMBL/GenBank/DDBJ databases">
        <authorList>
            <person name="Magalhaes I.L.F."/>
            <person name="Oliveira U."/>
            <person name="Santos F.R."/>
            <person name="Vidigal T.H.D.A."/>
            <person name="Brescovit A.D."/>
            <person name="Santos A.J."/>
        </authorList>
    </citation>
    <scope>NUCLEOTIDE SEQUENCE</scope>
    <source>
        <tissue evidence="2">Shoot tissue taken approximately 20 cm above the soil surface</tissue>
    </source>
</reference>
<protein>
    <submittedName>
        <fullName evidence="2">Meiotic checkpoint regulator cut4, putative</fullName>
    </submittedName>
</protein>
<feature type="region of interest" description="Disordered" evidence="1">
    <location>
        <begin position="1"/>
        <end position="32"/>
    </location>
</feature>
<evidence type="ECO:0000256" key="1">
    <source>
        <dbReference type="SAM" id="MobiDB-lite"/>
    </source>
</evidence>
<evidence type="ECO:0000313" key="2">
    <source>
        <dbReference type="EMBL" id="JAE15618.1"/>
    </source>
</evidence>
<dbReference type="AlphaFoldDB" id="A0A0A9G4S6"/>
<sequence length="32" mass="3177">MKSSWSPSAPEAEDSSPGSGAGEAARAGSKRK</sequence>
<proteinExistence type="predicted"/>
<accession>A0A0A9G4S6</accession>